<feature type="compositionally biased region" description="Low complexity" evidence="1">
    <location>
        <begin position="376"/>
        <end position="387"/>
    </location>
</feature>
<feature type="compositionally biased region" description="Low complexity" evidence="1">
    <location>
        <begin position="1"/>
        <end position="21"/>
    </location>
</feature>
<keyword evidence="3" id="KW-1185">Reference proteome</keyword>
<dbReference type="HOGENOM" id="CLU_679881_0_0_1"/>
<sequence>MIPPKSSIGSSGSGTSSSSSGGTWGAGRREGRPTAVPPSVRGERTPPNLDCPPPSATTPNPSVTIQNLPGGPWPGPARKTSSKSAQDRASNDDARSSPFLATPHDRIRNGKNQRRRWLVWKRPGLCGTEPTRGLQQKYRRSERSSLRWRPLFGLAGGSGCTRAHSFSACKSSFVEKDLAVVEIDNDDLVGGRTHTPSSIPSGIPSFVENNLAIVESDDGVLVREHPHPHPPCDGSSATRGIASQNVRRRRPRASPGEPELQNHATQVKTRSEMYKGSEVKATAHALFTVPKTLDVPHETVSGCAADAANQIAKSAGPARPAGAPRIAASGNLSTVDFRARCGITNASPINHAAPHGAPYVGTTHRQHHPLTCAPQISSSGSRSSIGIRAHRGSTDVPTPNHAIPR</sequence>
<dbReference type="InParanoid" id="A0A0D0CLD2"/>
<organism evidence="2 3">
    <name type="scientific">Paxillus rubicundulus Ve08.2h10</name>
    <dbReference type="NCBI Taxonomy" id="930991"/>
    <lineage>
        <taxon>Eukaryota</taxon>
        <taxon>Fungi</taxon>
        <taxon>Dikarya</taxon>
        <taxon>Basidiomycota</taxon>
        <taxon>Agaricomycotina</taxon>
        <taxon>Agaricomycetes</taxon>
        <taxon>Agaricomycetidae</taxon>
        <taxon>Boletales</taxon>
        <taxon>Paxilineae</taxon>
        <taxon>Paxillaceae</taxon>
        <taxon>Paxillus</taxon>
    </lineage>
</organism>
<accession>A0A0D0CLD2</accession>
<protein>
    <submittedName>
        <fullName evidence="2">Uncharacterized protein</fullName>
    </submittedName>
</protein>
<gene>
    <name evidence="2" type="ORF">PAXRUDRAFT_18498</name>
</gene>
<feature type="compositionally biased region" description="Basic and acidic residues" evidence="1">
    <location>
        <begin position="85"/>
        <end position="95"/>
    </location>
</feature>
<reference evidence="2 3" key="1">
    <citation type="submission" date="2014-04" db="EMBL/GenBank/DDBJ databases">
        <authorList>
            <consortium name="DOE Joint Genome Institute"/>
            <person name="Kuo A."/>
            <person name="Kohler A."/>
            <person name="Jargeat P."/>
            <person name="Nagy L.G."/>
            <person name="Floudas D."/>
            <person name="Copeland A."/>
            <person name="Barry K.W."/>
            <person name="Cichocki N."/>
            <person name="Veneault-Fourrey C."/>
            <person name="LaButti K."/>
            <person name="Lindquist E.A."/>
            <person name="Lipzen A."/>
            <person name="Lundell T."/>
            <person name="Morin E."/>
            <person name="Murat C."/>
            <person name="Sun H."/>
            <person name="Tunlid A."/>
            <person name="Henrissat B."/>
            <person name="Grigoriev I.V."/>
            <person name="Hibbett D.S."/>
            <person name="Martin F."/>
            <person name="Nordberg H.P."/>
            <person name="Cantor M.N."/>
            <person name="Hua S.X."/>
        </authorList>
    </citation>
    <scope>NUCLEOTIDE SEQUENCE [LARGE SCALE GENOMIC DNA]</scope>
    <source>
        <strain evidence="2 3">Ve08.2h10</strain>
    </source>
</reference>
<feature type="compositionally biased region" description="Polar residues" evidence="1">
    <location>
        <begin position="57"/>
        <end position="67"/>
    </location>
</feature>
<feature type="compositionally biased region" description="Polar residues" evidence="1">
    <location>
        <begin position="235"/>
        <end position="245"/>
    </location>
</feature>
<proteinExistence type="predicted"/>
<reference evidence="3" key="2">
    <citation type="submission" date="2015-01" db="EMBL/GenBank/DDBJ databases">
        <title>Evolutionary Origins and Diversification of the Mycorrhizal Mutualists.</title>
        <authorList>
            <consortium name="DOE Joint Genome Institute"/>
            <consortium name="Mycorrhizal Genomics Consortium"/>
            <person name="Kohler A."/>
            <person name="Kuo A."/>
            <person name="Nagy L.G."/>
            <person name="Floudas D."/>
            <person name="Copeland A."/>
            <person name="Barry K.W."/>
            <person name="Cichocki N."/>
            <person name="Veneault-Fourrey C."/>
            <person name="LaButti K."/>
            <person name="Lindquist E.A."/>
            <person name="Lipzen A."/>
            <person name="Lundell T."/>
            <person name="Morin E."/>
            <person name="Murat C."/>
            <person name="Riley R."/>
            <person name="Ohm R."/>
            <person name="Sun H."/>
            <person name="Tunlid A."/>
            <person name="Henrissat B."/>
            <person name="Grigoriev I.V."/>
            <person name="Hibbett D.S."/>
            <person name="Martin F."/>
        </authorList>
    </citation>
    <scope>NUCLEOTIDE SEQUENCE [LARGE SCALE GENOMIC DNA]</scope>
    <source>
        <strain evidence="3">Ve08.2h10</strain>
    </source>
</reference>
<dbReference type="OrthoDB" id="10630214at2759"/>
<evidence type="ECO:0000256" key="1">
    <source>
        <dbReference type="SAM" id="MobiDB-lite"/>
    </source>
</evidence>
<dbReference type="EMBL" id="KN827714">
    <property type="protein sequence ID" value="KIK76028.1"/>
    <property type="molecule type" value="Genomic_DNA"/>
</dbReference>
<evidence type="ECO:0000313" key="3">
    <source>
        <dbReference type="Proteomes" id="UP000054538"/>
    </source>
</evidence>
<dbReference type="Proteomes" id="UP000054538">
    <property type="component" value="Unassembled WGS sequence"/>
</dbReference>
<evidence type="ECO:0000313" key="2">
    <source>
        <dbReference type="EMBL" id="KIK76028.1"/>
    </source>
</evidence>
<feature type="region of interest" description="Disordered" evidence="1">
    <location>
        <begin position="1"/>
        <end position="110"/>
    </location>
</feature>
<dbReference type="AlphaFoldDB" id="A0A0D0CLD2"/>
<feature type="region of interest" description="Disordered" evidence="1">
    <location>
        <begin position="373"/>
        <end position="405"/>
    </location>
</feature>
<feature type="region of interest" description="Disordered" evidence="1">
    <location>
        <begin position="225"/>
        <end position="266"/>
    </location>
</feature>
<name>A0A0D0CLD2_9AGAM</name>